<evidence type="ECO:0000313" key="3">
    <source>
        <dbReference type="Proteomes" id="UP000231282"/>
    </source>
</evidence>
<organism evidence="2 3">
    <name type="scientific">Candidatus Shapirobacteria bacterium CG09_land_8_20_14_0_10_38_17</name>
    <dbReference type="NCBI Taxonomy" id="1974884"/>
    <lineage>
        <taxon>Bacteria</taxon>
        <taxon>Candidatus Shapironibacteriota</taxon>
    </lineage>
</organism>
<dbReference type="EMBL" id="PEZH01000015">
    <property type="protein sequence ID" value="PIS15266.1"/>
    <property type="molecule type" value="Genomic_DNA"/>
</dbReference>
<dbReference type="SUPFAM" id="SSF46565">
    <property type="entry name" value="Chaperone J-domain"/>
    <property type="match status" value="1"/>
</dbReference>
<dbReference type="Pfam" id="PF03572">
    <property type="entry name" value="Peptidase_S41"/>
    <property type="match status" value="1"/>
</dbReference>
<dbReference type="Gene3D" id="1.10.287.110">
    <property type="entry name" value="DnaJ domain"/>
    <property type="match status" value="1"/>
</dbReference>
<name>A0A2H0WRI7_9BACT</name>
<dbReference type="SUPFAM" id="SSF52096">
    <property type="entry name" value="ClpP/crotonase"/>
    <property type="match status" value="1"/>
</dbReference>
<proteinExistence type="predicted"/>
<comment type="caution">
    <text evidence="2">The sequence shown here is derived from an EMBL/GenBank/DDBJ whole genome shotgun (WGS) entry which is preliminary data.</text>
</comment>
<dbReference type="GO" id="GO:0006508">
    <property type="term" value="P:proteolysis"/>
    <property type="evidence" value="ECO:0007669"/>
    <property type="project" value="InterPro"/>
</dbReference>
<dbReference type="CDD" id="cd06567">
    <property type="entry name" value="Peptidase_S41"/>
    <property type="match status" value="1"/>
</dbReference>
<gene>
    <name evidence="2" type="ORF">COT63_00855</name>
</gene>
<reference evidence="3" key="1">
    <citation type="submission" date="2017-09" db="EMBL/GenBank/DDBJ databases">
        <title>Depth-based differentiation of microbial function through sediment-hosted aquifers and enrichment of novel symbionts in the deep terrestrial subsurface.</title>
        <authorList>
            <person name="Probst A.J."/>
            <person name="Ladd B."/>
            <person name="Jarett J.K."/>
            <person name="Geller-Mcgrath D.E."/>
            <person name="Sieber C.M.K."/>
            <person name="Emerson J.B."/>
            <person name="Anantharaman K."/>
            <person name="Thomas B.C."/>
            <person name="Malmstrom R."/>
            <person name="Stieglmeier M."/>
            <person name="Klingl A."/>
            <person name="Woyke T."/>
            <person name="Ryan C.M."/>
            <person name="Banfield J.F."/>
        </authorList>
    </citation>
    <scope>NUCLEOTIDE SEQUENCE [LARGE SCALE GENOMIC DNA]</scope>
</reference>
<dbReference type="InterPro" id="IPR029045">
    <property type="entry name" value="ClpP/crotonase-like_dom_sf"/>
</dbReference>
<dbReference type="PRINTS" id="PR00625">
    <property type="entry name" value="JDOMAIN"/>
</dbReference>
<dbReference type="CDD" id="cd06257">
    <property type="entry name" value="DnaJ"/>
    <property type="match status" value="1"/>
</dbReference>
<dbReference type="InterPro" id="IPR005151">
    <property type="entry name" value="Tail-specific_protease"/>
</dbReference>
<feature type="domain" description="J" evidence="1">
    <location>
        <begin position="162"/>
        <end position="226"/>
    </location>
</feature>
<dbReference type="AlphaFoldDB" id="A0A2H0WRI7"/>
<dbReference type="GO" id="GO:0008236">
    <property type="term" value="F:serine-type peptidase activity"/>
    <property type="evidence" value="ECO:0007669"/>
    <property type="project" value="InterPro"/>
</dbReference>
<dbReference type="SMART" id="SM00245">
    <property type="entry name" value="TSPc"/>
    <property type="match status" value="1"/>
</dbReference>
<dbReference type="Pfam" id="PF00226">
    <property type="entry name" value="DnaJ"/>
    <property type="match status" value="1"/>
</dbReference>
<dbReference type="Gene3D" id="3.90.226.10">
    <property type="entry name" value="2-enoyl-CoA Hydratase, Chain A, domain 1"/>
    <property type="match status" value="1"/>
</dbReference>
<sequence>MMFKGIKARKILGIFSVLLIFGGGLAGGYFYAQKINSPTKEEAFSFKENTYSPFLSEVYDKIKENYWKSLSDEELTHLFVLGIEKLVGQPQSLKKENKEELLKTADTILKEIDSQEKKKEFVAQLADIVLANLEPFGRSRLYSKKDETALKNNVENKNPSVDQYEILGVLENDSQEKIKEAYRVKEQELVVEAKTSTEAAQKLSQIENSFRVLGDEESRQLYDTTGVEPTITYRLLRSNIFYLYFSKISPTTFDELQRVTKKVDSGEDLDTLILDLRGNIGGSIDILPYLLGPFIGEDSYAYQFFHQGERTDFKTRVGWLPSLVRYKRVVVLIDKETQSSAEVIAATLKKYNVGVLVGVTTRGWGTIERVFKLDSQFDDKEEYSMFLVHSLTLRDDGQPIEGQGVEPTVNINNLGWENELYKYFRCEELTEVVKELI</sequence>
<dbReference type="PANTHER" id="PTHR11261:SF3">
    <property type="entry name" value="RETINOL-BINDING PROTEIN 3"/>
    <property type="match status" value="1"/>
</dbReference>
<dbReference type="InterPro" id="IPR001623">
    <property type="entry name" value="DnaJ_domain"/>
</dbReference>
<evidence type="ECO:0000259" key="1">
    <source>
        <dbReference type="PROSITE" id="PS50076"/>
    </source>
</evidence>
<dbReference type="PANTHER" id="PTHR11261">
    <property type="entry name" value="INTERPHOTORECEPTOR RETINOID-BINDING PROTEIN"/>
    <property type="match status" value="1"/>
</dbReference>
<dbReference type="InterPro" id="IPR036869">
    <property type="entry name" value="J_dom_sf"/>
</dbReference>
<dbReference type="Proteomes" id="UP000231282">
    <property type="component" value="Unassembled WGS sequence"/>
</dbReference>
<dbReference type="PROSITE" id="PS50076">
    <property type="entry name" value="DNAJ_2"/>
    <property type="match status" value="1"/>
</dbReference>
<protein>
    <recommendedName>
        <fullName evidence="1">J domain-containing protein</fullName>
    </recommendedName>
</protein>
<accession>A0A2H0WRI7</accession>
<evidence type="ECO:0000313" key="2">
    <source>
        <dbReference type="EMBL" id="PIS15266.1"/>
    </source>
</evidence>